<dbReference type="AlphaFoldDB" id="A0A1H9DW67"/>
<dbReference type="Proteomes" id="UP000183658">
    <property type="component" value="Unassembled WGS sequence"/>
</dbReference>
<name>A0A1H9DW67_FLAFI</name>
<keyword evidence="2" id="KW-1185">Reference proteome</keyword>
<organism evidence="1 2">
    <name type="scientific">Flavobacterium frigoris</name>
    <dbReference type="NCBI Taxonomy" id="229204"/>
    <lineage>
        <taxon>Bacteria</taxon>
        <taxon>Pseudomonadati</taxon>
        <taxon>Bacteroidota</taxon>
        <taxon>Flavobacteriia</taxon>
        <taxon>Flavobacteriales</taxon>
        <taxon>Flavobacteriaceae</taxon>
        <taxon>Flavobacterium</taxon>
    </lineage>
</organism>
<dbReference type="EMBL" id="FOFZ01000001">
    <property type="protein sequence ID" value="SEQ17691.1"/>
    <property type="molecule type" value="Genomic_DNA"/>
</dbReference>
<protein>
    <submittedName>
        <fullName evidence="1">Uncharacterized protein</fullName>
    </submittedName>
</protein>
<evidence type="ECO:0000313" key="1">
    <source>
        <dbReference type="EMBL" id="SEQ17691.1"/>
    </source>
</evidence>
<gene>
    <name evidence="1" type="ORF">SAMN05444355_101597</name>
</gene>
<sequence length="101" mass="12401">MRANEKVLVIENTELRKHNTGSDKWDRYLDDYNNYVKEYNKHYLNALKGDERSISLYPYMKEKWEELKKRLIKAYNNKRLSDRQIRRVVKINMKIVKACFK</sequence>
<proteinExistence type="predicted"/>
<dbReference type="OrthoDB" id="1364893at2"/>
<dbReference type="RefSeq" id="WP_074720984.1">
    <property type="nucleotide sequence ID" value="NZ_CBCRVS010000002.1"/>
</dbReference>
<evidence type="ECO:0000313" key="2">
    <source>
        <dbReference type="Proteomes" id="UP000183658"/>
    </source>
</evidence>
<accession>A0A1H9DW67</accession>
<reference evidence="2" key="1">
    <citation type="submission" date="2016-10" db="EMBL/GenBank/DDBJ databases">
        <authorList>
            <person name="Varghese N."/>
            <person name="Submissions S."/>
        </authorList>
    </citation>
    <scope>NUCLEOTIDE SEQUENCE [LARGE SCALE GENOMIC DNA]</scope>
    <source>
        <strain evidence="2">DSM 15719</strain>
    </source>
</reference>